<gene>
    <name evidence="2" type="ORF">E2C01_031814</name>
</gene>
<evidence type="ECO:0000313" key="3">
    <source>
        <dbReference type="Proteomes" id="UP000324222"/>
    </source>
</evidence>
<dbReference type="Proteomes" id="UP000324222">
    <property type="component" value="Unassembled WGS sequence"/>
</dbReference>
<dbReference type="OrthoDB" id="9986177at2759"/>
<protein>
    <submittedName>
        <fullName evidence="2">Uncharacterized protein</fullName>
    </submittedName>
</protein>
<dbReference type="AlphaFoldDB" id="A0A5B7EZ68"/>
<evidence type="ECO:0000313" key="2">
    <source>
        <dbReference type="EMBL" id="MPC38309.1"/>
    </source>
</evidence>
<name>A0A5B7EZ68_PORTR</name>
<comment type="caution">
    <text evidence="2">The sequence shown here is derived from an EMBL/GenBank/DDBJ whole genome shotgun (WGS) entry which is preliminary data.</text>
</comment>
<proteinExistence type="predicted"/>
<organism evidence="2 3">
    <name type="scientific">Portunus trituberculatus</name>
    <name type="common">Swimming crab</name>
    <name type="synonym">Neptunus trituberculatus</name>
    <dbReference type="NCBI Taxonomy" id="210409"/>
    <lineage>
        <taxon>Eukaryota</taxon>
        <taxon>Metazoa</taxon>
        <taxon>Ecdysozoa</taxon>
        <taxon>Arthropoda</taxon>
        <taxon>Crustacea</taxon>
        <taxon>Multicrustacea</taxon>
        <taxon>Malacostraca</taxon>
        <taxon>Eumalacostraca</taxon>
        <taxon>Eucarida</taxon>
        <taxon>Decapoda</taxon>
        <taxon>Pleocyemata</taxon>
        <taxon>Brachyura</taxon>
        <taxon>Eubrachyura</taxon>
        <taxon>Portunoidea</taxon>
        <taxon>Portunidae</taxon>
        <taxon>Portuninae</taxon>
        <taxon>Portunus</taxon>
    </lineage>
</organism>
<dbReference type="EMBL" id="VSRR010004035">
    <property type="protein sequence ID" value="MPC38309.1"/>
    <property type="molecule type" value="Genomic_DNA"/>
</dbReference>
<evidence type="ECO:0000256" key="1">
    <source>
        <dbReference type="SAM" id="MobiDB-lite"/>
    </source>
</evidence>
<sequence>MHHSHTYSTGLIHHTLDRESMRRVSSTGSIGCISPADQDHLKDLQDSSAEETDTSGYALEGSSFTMGGR</sequence>
<reference evidence="2 3" key="1">
    <citation type="submission" date="2019-05" db="EMBL/GenBank/DDBJ databases">
        <title>Another draft genome of Portunus trituberculatus and its Hox gene families provides insights of decapod evolution.</title>
        <authorList>
            <person name="Jeong J.-H."/>
            <person name="Song I."/>
            <person name="Kim S."/>
            <person name="Choi T."/>
            <person name="Kim D."/>
            <person name="Ryu S."/>
            <person name="Kim W."/>
        </authorList>
    </citation>
    <scope>NUCLEOTIDE SEQUENCE [LARGE SCALE GENOMIC DNA]</scope>
    <source>
        <tissue evidence="2">Muscle</tissue>
    </source>
</reference>
<accession>A0A5B7EZ68</accession>
<keyword evidence="3" id="KW-1185">Reference proteome</keyword>
<feature type="region of interest" description="Disordered" evidence="1">
    <location>
        <begin position="1"/>
        <end position="69"/>
    </location>
</feature>